<dbReference type="InterPro" id="IPR017136">
    <property type="entry name" value="UCP037205"/>
</dbReference>
<dbReference type="AlphaFoldDB" id="A0A2S5IW14"/>
<sequence>MTGRIAVTTDSRAGQDPKYCRSCGRRMEWRKKWERNWDSVLYCSDACRARKVRPIDEALEDWLLTRLRSAPRGQATDPADAARALGDAGLLHEPARNAARRLVNRGVAEMVQRGAVIDPSTAKGPVGLRPAR</sequence>
<dbReference type="Pfam" id="PF10013">
    <property type="entry name" value="DUF2256"/>
    <property type="match status" value="1"/>
</dbReference>
<dbReference type="InterPro" id="IPR036388">
    <property type="entry name" value="WH-like_DNA-bd_sf"/>
</dbReference>
<dbReference type="Gene3D" id="1.10.10.10">
    <property type="entry name" value="Winged helix-like DNA-binding domain superfamily/Winged helix DNA-binding domain"/>
    <property type="match status" value="1"/>
</dbReference>
<dbReference type="Proteomes" id="UP000239297">
    <property type="component" value="Unassembled WGS sequence"/>
</dbReference>
<gene>
    <name evidence="1" type="ORF">C4K88_13510</name>
</gene>
<name>A0A2S5IW14_9MICC</name>
<organism evidence="1 2">
    <name type="scientific">Arthrobacter pityocampae</name>
    <dbReference type="NCBI Taxonomy" id="547334"/>
    <lineage>
        <taxon>Bacteria</taxon>
        <taxon>Bacillati</taxon>
        <taxon>Actinomycetota</taxon>
        <taxon>Actinomycetes</taxon>
        <taxon>Micrococcales</taxon>
        <taxon>Micrococcaceae</taxon>
        <taxon>Arthrobacter</taxon>
    </lineage>
</organism>
<evidence type="ECO:0008006" key="3">
    <source>
        <dbReference type="Google" id="ProtNLM"/>
    </source>
</evidence>
<reference evidence="1 2" key="1">
    <citation type="journal article" date="2014" name="Int. J. Syst. Evol. Microbiol.">
        <title>Arthrobacter pityocampae sp. nov., isolated from Thaumetopoea pityocampa (Lep., Thaumetopoeidae).</title>
        <authorList>
            <person name="Ince I.A."/>
            <person name="Demirbag Z."/>
            <person name="Kati H."/>
        </authorList>
    </citation>
    <scope>NUCLEOTIDE SEQUENCE [LARGE SCALE GENOMIC DNA]</scope>
    <source>
        <strain evidence="1 2">Tp2</strain>
    </source>
</reference>
<dbReference type="InterPro" id="IPR021660">
    <property type="entry name" value="DUF3253"/>
</dbReference>
<keyword evidence="2" id="KW-1185">Reference proteome</keyword>
<accession>A0A2S5IW14</accession>
<protein>
    <recommendedName>
        <fullName evidence="3">DUF2256 domain-containing protein</fullName>
    </recommendedName>
</protein>
<evidence type="ECO:0000313" key="1">
    <source>
        <dbReference type="EMBL" id="PPB48727.1"/>
    </source>
</evidence>
<proteinExistence type="predicted"/>
<comment type="caution">
    <text evidence="1">The sequence shown here is derived from an EMBL/GenBank/DDBJ whole genome shotgun (WGS) entry which is preliminary data.</text>
</comment>
<dbReference type="Pfam" id="PF11625">
    <property type="entry name" value="DUF3253"/>
    <property type="match status" value="1"/>
</dbReference>
<dbReference type="InterPro" id="IPR036390">
    <property type="entry name" value="WH_DNA-bd_sf"/>
</dbReference>
<dbReference type="EMBL" id="PRKW01000005">
    <property type="protein sequence ID" value="PPB48727.1"/>
    <property type="molecule type" value="Genomic_DNA"/>
</dbReference>
<dbReference type="SUPFAM" id="SSF46785">
    <property type="entry name" value="Winged helix' DNA-binding domain"/>
    <property type="match status" value="1"/>
</dbReference>
<evidence type="ECO:0000313" key="2">
    <source>
        <dbReference type="Proteomes" id="UP000239297"/>
    </source>
</evidence>
<dbReference type="OrthoDB" id="34459at2"/>